<feature type="binding site" evidence="3">
    <location>
        <position position="124"/>
    </location>
    <ligand>
        <name>a divalent metal cation</name>
        <dbReference type="ChEBI" id="CHEBI:60240"/>
        <label>1</label>
    </ligand>
</feature>
<name>R3WBE2_9ENTE</name>
<accession>R3WBE2</accession>
<dbReference type="GO" id="GO:0016787">
    <property type="term" value="F:hydrolase activity"/>
    <property type="evidence" value="ECO:0007669"/>
    <property type="project" value="UniProtKB-KW"/>
</dbReference>
<feature type="binding site" evidence="3">
    <location>
        <position position="185"/>
    </location>
    <ligand>
        <name>a divalent metal cation</name>
        <dbReference type="ChEBI" id="CHEBI:60240"/>
        <label>2</label>
    </ligand>
</feature>
<sequence length="295" mass="33253">MSLKNGITYMHEHTTIDLSRIKNIDDTNLNCFEETVAEFKELYSKGVRNIVDVTNLDMRRNPLYVQQVAEESGINIIQATGFYTEKFLPSIVTEWTVEELSKLMIKEIQTGIADTTIQAEIIGEIGSSKDGWTANEKKVFEAAVIAHKHTGVPITTHTTLGTNGHEQVAFFKESKVDLSSVVIGHVDLSGNLNYILKMLDQGVYVEFDTIGKENYQPDALRVSMLKEIEKRGFADKVFLSMDITRKSNMKFKEGIGYSYLLDSFVPMMKEAGISNESIENMLIHNPMTFFTQGVK</sequence>
<protein>
    <recommendedName>
        <fullName evidence="7">Phosphotriesterase-related protein</fullName>
    </recommendedName>
</protein>
<dbReference type="Gene3D" id="3.20.20.140">
    <property type="entry name" value="Metal-dependent hydrolases"/>
    <property type="match status" value="1"/>
</dbReference>
<dbReference type="RefSeq" id="WP_010767804.1">
    <property type="nucleotide sequence ID" value="NZ_ASWE01000003.1"/>
</dbReference>
<dbReference type="PANTHER" id="PTHR10819">
    <property type="entry name" value="PHOSPHOTRIESTERASE-RELATED"/>
    <property type="match status" value="1"/>
</dbReference>
<dbReference type="Pfam" id="PF02126">
    <property type="entry name" value="PTE"/>
    <property type="match status" value="1"/>
</dbReference>
<evidence type="ECO:0000256" key="3">
    <source>
        <dbReference type="PIRSR" id="PIRSR601559-52"/>
    </source>
</evidence>
<evidence type="ECO:0000256" key="2">
    <source>
        <dbReference type="ARBA" id="ARBA00022801"/>
    </source>
</evidence>
<dbReference type="eggNOG" id="COG1735">
    <property type="taxonomic scope" value="Bacteria"/>
</dbReference>
<dbReference type="SUPFAM" id="SSF51556">
    <property type="entry name" value="Metallo-dependent hydrolases"/>
    <property type="match status" value="1"/>
</dbReference>
<dbReference type="Proteomes" id="UP000013785">
    <property type="component" value="Unassembled WGS sequence"/>
</dbReference>
<dbReference type="PANTHER" id="PTHR10819:SF3">
    <property type="entry name" value="PHOSPHOTRIESTERASE-RELATED PROTEIN"/>
    <property type="match status" value="1"/>
</dbReference>
<comment type="cofactor">
    <cofactor evidence="3">
        <name>a divalent metal cation</name>
        <dbReference type="ChEBI" id="CHEBI:60240"/>
    </cofactor>
    <text evidence="3">Binds 2 divalent metal cations per subunit.</text>
</comment>
<organism evidence="5 6">
    <name type="scientific">Enterococcus phoeniculicola ATCC BAA-412</name>
    <dbReference type="NCBI Taxonomy" id="1158610"/>
    <lineage>
        <taxon>Bacteria</taxon>
        <taxon>Bacillati</taxon>
        <taxon>Bacillota</taxon>
        <taxon>Bacilli</taxon>
        <taxon>Lactobacillales</taxon>
        <taxon>Enterococcaceae</taxon>
        <taxon>Enterococcus</taxon>
    </lineage>
</organism>
<keyword evidence="1 3" id="KW-0479">Metal-binding</keyword>
<feature type="binding site" evidence="3">
    <location>
        <position position="11"/>
    </location>
    <ligand>
        <name>a divalent metal cation</name>
        <dbReference type="ChEBI" id="CHEBI:60240"/>
        <label>1</label>
    </ligand>
</feature>
<gene>
    <name evidence="5" type="ORF">UC3_01136</name>
</gene>
<reference evidence="5 6" key="1">
    <citation type="submission" date="2013-02" db="EMBL/GenBank/DDBJ databases">
        <title>The Genome Sequence of Enterococcus phoeniculicola BAA-412.</title>
        <authorList>
            <consortium name="The Broad Institute Genome Sequencing Platform"/>
            <consortium name="The Broad Institute Genome Sequencing Center for Infectious Disease"/>
            <person name="Earl A.M."/>
            <person name="Gilmore M.S."/>
            <person name="Lebreton F."/>
            <person name="Walker B."/>
            <person name="Young S.K."/>
            <person name="Zeng Q."/>
            <person name="Gargeya S."/>
            <person name="Fitzgerald M."/>
            <person name="Haas B."/>
            <person name="Abouelleil A."/>
            <person name="Alvarado L."/>
            <person name="Arachchi H.M."/>
            <person name="Berlin A.M."/>
            <person name="Chapman S.B."/>
            <person name="Dewar J."/>
            <person name="Goldberg J."/>
            <person name="Griggs A."/>
            <person name="Gujja S."/>
            <person name="Hansen M."/>
            <person name="Howarth C."/>
            <person name="Imamovic A."/>
            <person name="Larimer J."/>
            <person name="McCowan C."/>
            <person name="Murphy C."/>
            <person name="Neiman D."/>
            <person name="Pearson M."/>
            <person name="Priest M."/>
            <person name="Roberts A."/>
            <person name="Saif S."/>
            <person name="Shea T."/>
            <person name="Sisk P."/>
            <person name="Sykes S."/>
            <person name="Wortman J."/>
            <person name="Nusbaum C."/>
            <person name="Birren B."/>
        </authorList>
    </citation>
    <scope>NUCLEOTIDE SEQUENCE [LARGE SCALE GENOMIC DNA]</scope>
    <source>
        <strain evidence="5 6">ATCC BAA-412</strain>
    </source>
</reference>
<dbReference type="PROSITE" id="PS51347">
    <property type="entry name" value="PHOSPHOTRIESTERASE_2"/>
    <property type="match status" value="1"/>
</dbReference>
<dbReference type="AlphaFoldDB" id="R3WBE2"/>
<dbReference type="PATRIC" id="fig|1158610.3.peg.1110"/>
<dbReference type="STRING" id="154621.RV11_GL000762"/>
<dbReference type="OrthoDB" id="105927at2"/>
<dbReference type="GO" id="GO:0008270">
    <property type="term" value="F:zinc ion binding"/>
    <property type="evidence" value="ECO:0007669"/>
    <property type="project" value="InterPro"/>
</dbReference>
<dbReference type="InterPro" id="IPR032466">
    <property type="entry name" value="Metal_Hydrolase"/>
</dbReference>
<evidence type="ECO:0000256" key="4">
    <source>
        <dbReference type="PROSITE-ProRule" id="PRU00679"/>
    </source>
</evidence>
<evidence type="ECO:0000313" key="6">
    <source>
        <dbReference type="Proteomes" id="UP000013785"/>
    </source>
</evidence>
<evidence type="ECO:0000313" key="5">
    <source>
        <dbReference type="EMBL" id="EOL45246.1"/>
    </source>
</evidence>
<comment type="caution">
    <text evidence="4">Lacks conserved residue(s) required for the propagation of feature annotation.</text>
</comment>
<dbReference type="EMBL" id="AJAT01000012">
    <property type="protein sequence ID" value="EOL45246.1"/>
    <property type="molecule type" value="Genomic_DNA"/>
</dbReference>
<proteinExistence type="inferred from homology"/>
<feature type="binding site" evidence="3">
    <location>
        <position position="124"/>
    </location>
    <ligand>
        <name>a divalent metal cation</name>
        <dbReference type="ChEBI" id="CHEBI:60240"/>
        <label>2</label>
    </ligand>
</feature>
<evidence type="ECO:0008006" key="7">
    <source>
        <dbReference type="Google" id="ProtNLM"/>
    </source>
</evidence>
<feature type="binding site" evidence="3">
    <location>
        <position position="157"/>
    </location>
    <ligand>
        <name>a divalent metal cation</name>
        <dbReference type="ChEBI" id="CHEBI:60240"/>
        <label>2</label>
    </ligand>
</feature>
<dbReference type="PIRSF" id="PIRSF016839">
    <property type="entry name" value="PhP"/>
    <property type="match status" value="1"/>
</dbReference>
<feature type="binding site" evidence="3">
    <location>
        <position position="242"/>
    </location>
    <ligand>
        <name>a divalent metal cation</name>
        <dbReference type="ChEBI" id="CHEBI:60240"/>
        <label>1</label>
    </ligand>
</feature>
<keyword evidence="2" id="KW-0378">Hydrolase</keyword>
<comment type="caution">
    <text evidence="5">The sequence shown here is derived from an EMBL/GenBank/DDBJ whole genome shotgun (WGS) entry which is preliminary data.</text>
</comment>
<dbReference type="InterPro" id="IPR001559">
    <property type="entry name" value="Phosphotriesterase"/>
</dbReference>
<comment type="similarity">
    <text evidence="4">Belongs to the metallo-dependent hydrolases superfamily. Phosphotriesterase family.</text>
</comment>
<evidence type="ECO:0000256" key="1">
    <source>
        <dbReference type="ARBA" id="ARBA00022723"/>
    </source>
</evidence>
<dbReference type="HOGENOM" id="CLU_054760_1_1_9"/>
<feature type="binding site" evidence="3">
    <location>
        <position position="13"/>
    </location>
    <ligand>
        <name>a divalent metal cation</name>
        <dbReference type="ChEBI" id="CHEBI:60240"/>
        <label>1</label>
    </ligand>
</feature>
<keyword evidence="6" id="KW-1185">Reference proteome</keyword>